<proteinExistence type="predicted"/>
<evidence type="ECO:0000313" key="1">
    <source>
        <dbReference type="EMBL" id="CAI8599193.1"/>
    </source>
</evidence>
<organism evidence="1 2">
    <name type="scientific">Vicia faba</name>
    <name type="common">Broad bean</name>
    <name type="synonym">Faba vulgaris</name>
    <dbReference type="NCBI Taxonomy" id="3906"/>
    <lineage>
        <taxon>Eukaryota</taxon>
        <taxon>Viridiplantae</taxon>
        <taxon>Streptophyta</taxon>
        <taxon>Embryophyta</taxon>
        <taxon>Tracheophyta</taxon>
        <taxon>Spermatophyta</taxon>
        <taxon>Magnoliopsida</taxon>
        <taxon>eudicotyledons</taxon>
        <taxon>Gunneridae</taxon>
        <taxon>Pentapetalae</taxon>
        <taxon>rosids</taxon>
        <taxon>fabids</taxon>
        <taxon>Fabales</taxon>
        <taxon>Fabaceae</taxon>
        <taxon>Papilionoideae</taxon>
        <taxon>50 kb inversion clade</taxon>
        <taxon>NPAAA clade</taxon>
        <taxon>Hologalegina</taxon>
        <taxon>IRL clade</taxon>
        <taxon>Fabeae</taxon>
        <taxon>Vicia</taxon>
    </lineage>
</organism>
<keyword evidence="2" id="KW-1185">Reference proteome</keyword>
<sequence length="198" mass="23348">MYILNKKLQLLKGKLRIWNKEHFENVHHNVCSKHDFLKNIQDKIQLEGLNEILSFQENQAQADLKKALDVEEIFWHEKFILAWNLHEDKNTCYYHFLVKIKSARNIISHLVIEDTVIYDQIDIFNHVTSYFANLFGVVGTCTSFSNMENIIPNLVTEQMNLMLTASPYVEEIINAVFNLSADNSLGPDRFRCYFFQHY</sequence>
<dbReference type="AlphaFoldDB" id="A0AAV0ZQ34"/>
<dbReference type="EMBL" id="OX451737">
    <property type="protein sequence ID" value="CAI8599193.1"/>
    <property type="molecule type" value="Genomic_DNA"/>
</dbReference>
<reference evidence="1 2" key="1">
    <citation type="submission" date="2023-01" db="EMBL/GenBank/DDBJ databases">
        <authorList>
            <person name="Kreplak J."/>
        </authorList>
    </citation>
    <scope>NUCLEOTIDE SEQUENCE [LARGE SCALE GENOMIC DNA]</scope>
</reference>
<evidence type="ECO:0000313" key="2">
    <source>
        <dbReference type="Proteomes" id="UP001157006"/>
    </source>
</evidence>
<name>A0AAV0ZQ34_VICFA</name>
<gene>
    <name evidence="1" type="ORF">VFH_II163200</name>
</gene>
<accession>A0AAV0ZQ34</accession>
<dbReference type="Proteomes" id="UP001157006">
    <property type="component" value="Chromosome 2"/>
</dbReference>
<protein>
    <submittedName>
        <fullName evidence="1">Uncharacterized protein</fullName>
    </submittedName>
</protein>